<evidence type="ECO:0000313" key="3">
    <source>
        <dbReference type="Proteomes" id="UP000002029"/>
    </source>
</evidence>
<dbReference type="Proteomes" id="UP000002029">
    <property type="component" value="Chromosome"/>
</dbReference>
<proteinExistence type="predicted"/>
<gene>
    <name evidence="2" type="ordered locus">Sros_7079</name>
</gene>
<dbReference type="HOGENOM" id="CLU_3012486_0_0_11"/>
<dbReference type="STRING" id="479432.Sros_7079"/>
<name>D2B920_STRRD</name>
<keyword evidence="3" id="KW-1185">Reference proteome</keyword>
<dbReference type="KEGG" id="sro:Sros_7079"/>
<evidence type="ECO:0000313" key="2">
    <source>
        <dbReference type="EMBL" id="ACZ89776.1"/>
    </source>
</evidence>
<dbReference type="EMBL" id="CP001814">
    <property type="protein sequence ID" value="ACZ89776.1"/>
    <property type="molecule type" value="Genomic_DNA"/>
</dbReference>
<dbReference type="AlphaFoldDB" id="D2B920"/>
<feature type="region of interest" description="Disordered" evidence="1">
    <location>
        <begin position="20"/>
        <end position="56"/>
    </location>
</feature>
<sequence>MTPFPARERTERVAVRYRIATRTGYTDTPHTGPTLQRADGHRHTTKTEGGCASLSA</sequence>
<accession>D2B920</accession>
<reference evidence="2 3" key="1">
    <citation type="journal article" date="2010" name="Stand. Genomic Sci.">
        <title>Complete genome sequence of Streptosporangium roseum type strain (NI 9100).</title>
        <authorList>
            <person name="Nolan M."/>
            <person name="Sikorski J."/>
            <person name="Jando M."/>
            <person name="Lucas S."/>
            <person name="Lapidus A."/>
            <person name="Glavina Del Rio T."/>
            <person name="Chen F."/>
            <person name="Tice H."/>
            <person name="Pitluck S."/>
            <person name="Cheng J.F."/>
            <person name="Chertkov O."/>
            <person name="Sims D."/>
            <person name="Meincke L."/>
            <person name="Brettin T."/>
            <person name="Han C."/>
            <person name="Detter J.C."/>
            <person name="Bruce D."/>
            <person name="Goodwin L."/>
            <person name="Land M."/>
            <person name="Hauser L."/>
            <person name="Chang Y.J."/>
            <person name="Jeffries C.D."/>
            <person name="Ivanova N."/>
            <person name="Mavromatis K."/>
            <person name="Mikhailova N."/>
            <person name="Chen A."/>
            <person name="Palaniappan K."/>
            <person name="Chain P."/>
            <person name="Rohde M."/>
            <person name="Goker M."/>
            <person name="Bristow J."/>
            <person name="Eisen J.A."/>
            <person name="Markowitz V."/>
            <person name="Hugenholtz P."/>
            <person name="Kyrpides N.C."/>
            <person name="Klenk H.P."/>
        </authorList>
    </citation>
    <scope>NUCLEOTIDE SEQUENCE [LARGE SCALE GENOMIC DNA]</scope>
    <source>
        <strain evidence="3">ATCC 12428 / DSM 43021 / JCM 3005 / NI 9100</strain>
    </source>
</reference>
<organism evidence="2 3">
    <name type="scientific">Streptosporangium roseum (strain ATCC 12428 / DSM 43021 / JCM 3005 / KCTC 9067 / NCIMB 10171 / NRRL 2505 / NI 9100)</name>
    <dbReference type="NCBI Taxonomy" id="479432"/>
    <lineage>
        <taxon>Bacteria</taxon>
        <taxon>Bacillati</taxon>
        <taxon>Actinomycetota</taxon>
        <taxon>Actinomycetes</taxon>
        <taxon>Streptosporangiales</taxon>
        <taxon>Streptosporangiaceae</taxon>
        <taxon>Streptosporangium</taxon>
    </lineage>
</organism>
<feature type="compositionally biased region" description="Polar residues" evidence="1">
    <location>
        <begin position="23"/>
        <end position="34"/>
    </location>
</feature>
<evidence type="ECO:0000256" key="1">
    <source>
        <dbReference type="SAM" id="MobiDB-lite"/>
    </source>
</evidence>
<protein>
    <submittedName>
        <fullName evidence="2">Uncharacterized protein</fullName>
    </submittedName>
</protein>